<dbReference type="Proteomes" id="UP000030907">
    <property type="component" value="Chromosome"/>
</dbReference>
<dbReference type="OrthoDB" id="9809324at2"/>
<organism evidence="2 3">
    <name type="scientific">Sphingopyxis fribergensis</name>
    <dbReference type="NCBI Taxonomy" id="1515612"/>
    <lineage>
        <taxon>Bacteria</taxon>
        <taxon>Pseudomonadati</taxon>
        <taxon>Pseudomonadota</taxon>
        <taxon>Alphaproteobacteria</taxon>
        <taxon>Sphingomonadales</taxon>
        <taxon>Sphingomonadaceae</taxon>
        <taxon>Sphingopyxis</taxon>
    </lineage>
</organism>
<dbReference type="SUPFAM" id="SSF52540">
    <property type="entry name" value="P-loop containing nucleoside triphosphate hydrolases"/>
    <property type="match status" value="1"/>
</dbReference>
<gene>
    <name evidence="2" type="ORF">SKP52_20105</name>
</gene>
<dbReference type="KEGG" id="sphk:SKP52_20105"/>
<dbReference type="RefSeq" id="WP_039577901.1">
    <property type="nucleotide sequence ID" value="NZ_CP009122.1"/>
</dbReference>
<dbReference type="GO" id="GO:0016887">
    <property type="term" value="F:ATP hydrolysis activity"/>
    <property type="evidence" value="ECO:0007669"/>
    <property type="project" value="InterPro"/>
</dbReference>
<dbReference type="PANTHER" id="PTHR40396">
    <property type="entry name" value="ATPASE-LIKE PROTEIN"/>
    <property type="match status" value="1"/>
</dbReference>
<proteinExistence type="predicted"/>
<keyword evidence="3" id="KW-1185">Reference proteome</keyword>
<dbReference type="EMBL" id="CP009122">
    <property type="protein sequence ID" value="AJA10887.1"/>
    <property type="molecule type" value="Genomic_DNA"/>
</dbReference>
<sequence>MLYSLDIENFYSIRERQVIDLRAAGNAPDTPERLAPIWAGSKERAPKVVAIFGPNASGKSTVLRALSFVAWFVRDSFSIAPGARLPYERFNDEASLAAPTRLSVSLAGLADPESDDPNGPQCRYAYEVTLGGAAGQAQEVLAEAIYYWPPDTGRKVRLFERDRYGKVTAASAFGLSGYRQALEKVLRPNASVISTLAQLKHPFATSIWQAASLVISNILIEKQDGLEDQMVRHYASNPALVDALNREIERIDLGIKAMRLESGPNGPIALFTHEGHDGPMPLVLESHGTRMFLRIYPIILQALETGGLAVIDELDTAIHPLVLPEILRWFHDPERNPHDAQLWMTCHNASLLEELIKEEVLFCTKDRRGRTEVYTLRDVQSVRRDDNYYRKYLSGTYGAVPQIG</sequence>
<dbReference type="GO" id="GO:0005524">
    <property type="term" value="F:ATP binding"/>
    <property type="evidence" value="ECO:0007669"/>
    <property type="project" value="InterPro"/>
</dbReference>
<reference evidence="2 3" key="1">
    <citation type="journal article" date="2015" name="Int. J. Syst. Evol. Microbiol.">
        <title>Description of Sphingopyxis fribergensis sp. nov. - a soil bacterium with the ability to degrade styrene and phenylacetic acid.</title>
        <authorList>
            <person name="Oelschlagel M."/>
            <person name="Ruckert C."/>
            <person name="Kalinowski J."/>
            <person name="Schmidt G."/>
            <person name="Schlomann M."/>
            <person name="Tischler D."/>
        </authorList>
    </citation>
    <scope>NUCLEOTIDE SEQUENCE [LARGE SCALE GENOMIC DNA]</scope>
    <source>
        <strain evidence="2 3">Kp5.2</strain>
    </source>
</reference>
<accession>A0A0A7PS89</accession>
<evidence type="ECO:0000259" key="1">
    <source>
        <dbReference type="Pfam" id="PF13304"/>
    </source>
</evidence>
<dbReference type="InterPro" id="IPR003959">
    <property type="entry name" value="ATPase_AAA_core"/>
</dbReference>
<dbReference type="Gene3D" id="3.40.50.300">
    <property type="entry name" value="P-loop containing nucleotide triphosphate hydrolases"/>
    <property type="match status" value="1"/>
</dbReference>
<dbReference type="STRING" id="1515612.SKP52_20105"/>
<dbReference type="Pfam" id="PF13304">
    <property type="entry name" value="AAA_21"/>
    <property type="match status" value="1"/>
</dbReference>
<protein>
    <submittedName>
        <fullName evidence="2">Abortive infection protein</fullName>
    </submittedName>
</protein>
<dbReference type="HOGENOM" id="CLU_046693_1_0_5"/>
<dbReference type="AlphaFoldDB" id="A0A0A7PS89"/>
<dbReference type="PANTHER" id="PTHR40396:SF1">
    <property type="entry name" value="ATPASE AAA-TYPE CORE DOMAIN-CONTAINING PROTEIN"/>
    <property type="match status" value="1"/>
</dbReference>
<evidence type="ECO:0000313" key="2">
    <source>
        <dbReference type="EMBL" id="AJA10887.1"/>
    </source>
</evidence>
<dbReference type="InterPro" id="IPR027417">
    <property type="entry name" value="P-loop_NTPase"/>
</dbReference>
<name>A0A0A7PS89_9SPHN</name>
<feature type="domain" description="ATPase AAA-type core" evidence="1">
    <location>
        <begin position="49"/>
        <end position="353"/>
    </location>
</feature>
<evidence type="ECO:0000313" key="3">
    <source>
        <dbReference type="Proteomes" id="UP000030907"/>
    </source>
</evidence>